<dbReference type="Proteomes" id="UP000612282">
    <property type="component" value="Unassembled WGS sequence"/>
</dbReference>
<gene>
    <name evidence="2" type="ORF">Aco03nite_042860</name>
</gene>
<name>A0ABQ3XBJ3_9ACTN</name>
<organism evidence="2 3">
    <name type="scientific">Actinoplanes couchii</name>
    <dbReference type="NCBI Taxonomy" id="403638"/>
    <lineage>
        <taxon>Bacteria</taxon>
        <taxon>Bacillati</taxon>
        <taxon>Actinomycetota</taxon>
        <taxon>Actinomycetes</taxon>
        <taxon>Micromonosporales</taxon>
        <taxon>Micromonosporaceae</taxon>
        <taxon>Actinoplanes</taxon>
    </lineage>
</organism>
<proteinExistence type="predicted"/>
<feature type="compositionally biased region" description="Low complexity" evidence="1">
    <location>
        <begin position="20"/>
        <end position="29"/>
    </location>
</feature>
<reference evidence="2 3" key="1">
    <citation type="submission" date="2021-01" db="EMBL/GenBank/DDBJ databases">
        <title>Whole genome shotgun sequence of Actinoplanes couchii NBRC 106145.</title>
        <authorList>
            <person name="Komaki H."/>
            <person name="Tamura T."/>
        </authorList>
    </citation>
    <scope>NUCLEOTIDE SEQUENCE [LARGE SCALE GENOMIC DNA]</scope>
    <source>
        <strain evidence="2 3">NBRC 106145</strain>
    </source>
</reference>
<dbReference type="EMBL" id="BOMG01000054">
    <property type="protein sequence ID" value="GID55882.1"/>
    <property type="molecule type" value="Genomic_DNA"/>
</dbReference>
<sequence length="129" mass="12948">MVLSVCFGLWESSGVAAPAAGGACSPGSEADGDTGGDMDGDVVADTVRDADDDEAGWAVVVAAVACPTRPVMISTMLIAKAFRVCDSRIKRDLPRSVAAADDSRGEPVPNTPSLDAAGSYGTDGVGSWG</sequence>
<evidence type="ECO:0000313" key="2">
    <source>
        <dbReference type="EMBL" id="GID55882.1"/>
    </source>
</evidence>
<accession>A0ABQ3XBJ3</accession>
<feature type="region of interest" description="Disordered" evidence="1">
    <location>
        <begin position="20"/>
        <end position="40"/>
    </location>
</feature>
<keyword evidence="3" id="KW-1185">Reference proteome</keyword>
<evidence type="ECO:0000256" key="1">
    <source>
        <dbReference type="SAM" id="MobiDB-lite"/>
    </source>
</evidence>
<evidence type="ECO:0008006" key="4">
    <source>
        <dbReference type="Google" id="ProtNLM"/>
    </source>
</evidence>
<comment type="caution">
    <text evidence="2">The sequence shown here is derived from an EMBL/GenBank/DDBJ whole genome shotgun (WGS) entry which is preliminary data.</text>
</comment>
<feature type="compositionally biased region" description="Acidic residues" evidence="1">
    <location>
        <begin position="30"/>
        <end position="40"/>
    </location>
</feature>
<evidence type="ECO:0000313" key="3">
    <source>
        <dbReference type="Proteomes" id="UP000612282"/>
    </source>
</evidence>
<feature type="region of interest" description="Disordered" evidence="1">
    <location>
        <begin position="95"/>
        <end position="129"/>
    </location>
</feature>
<protein>
    <recommendedName>
        <fullName evidence="4">Secreted protein</fullName>
    </recommendedName>
</protein>